<dbReference type="EMBL" id="VNJK01000001">
    <property type="protein sequence ID" value="TVX94365.1"/>
    <property type="molecule type" value="Genomic_DNA"/>
</dbReference>
<dbReference type="PANTHER" id="PTHR30344">
    <property type="entry name" value="6-PHOSPHOGLUCONOLACTONASE-RELATED"/>
    <property type="match status" value="1"/>
</dbReference>
<dbReference type="GO" id="GO:0017057">
    <property type="term" value="F:6-phosphogluconolactonase activity"/>
    <property type="evidence" value="ECO:0007669"/>
    <property type="project" value="TreeGrafter"/>
</dbReference>
<reference evidence="2 3" key="1">
    <citation type="submission" date="2019-07" db="EMBL/GenBank/DDBJ databases">
        <authorList>
            <person name="Kim J."/>
        </authorList>
    </citation>
    <scope>NUCLEOTIDE SEQUENCE [LARGE SCALE GENOMIC DNA]</scope>
    <source>
        <strain evidence="2 3">N4</strain>
    </source>
</reference>
<dbReference type="InterPro" id="IPR050282">
    <property type="entry name" value="Cycloisomerase_2"/>
</dbReference>
<protein>
    <submittedName>
        <fullName evidence="2">Lactonase family protein</fullName>
    </submittedName>
</protein>
<dbReference type="AlphaFoldDB" id="A0A559J3A1"/>
<name>A0A559J3A1_9BACL</name>
<proteinExistence type="inferred from homology"/>
<sequence>MSEYWIFTGTYGSADQEGIHILSLNSERSSLEKMVGVTGIDSPSFLALDAKRNLLFAASETMDGEVVSYRLDPQSLALKELSRQKTNGDHPCHISVDATGAWLLAVNYTSGNVSVFPIDENGAIGEMSDHLHHEGSSVRQDRQEAPHPHSIFNMPNTPFWVVPDLGCDRLFIYKLDTVNGKLLPQNVIPTSPGAGPRHAVFHPHQPWLYIIEELSSTITAYHYDRENGSLREIQQVTTLPEGYDKPTISADIHIDAAGAYLYGSNRGHDSLAVYRIQHDGTLIQAGLVSVEGVMPRNFVITPDDRCLLVANQDSDSVTLFELKDGIPVYTGEKLELYKPVCVKVWEVK</sequence>
<dbReference type="GO" id="GO:0005829">
    <property type="term" value="C:cytosol"/>
    <property type="evidence" value="ECO:0007669"/>
    <property type="project" value="TreeGrafter"/>
</dbReference>
<dbReference type="RefSeq" id="WP_144991469.1">
    <property type="nucleotide sequence ID" value="NZ_VNJK01000001.1"/>
</dbReference>
<evidence type="ECO:0000313" key="3">
    <source>
        <dbReference type="Proteomes" id="UP000318102"/>
    </source>
</evidence>
<dbReference type="OrthoDB" id="9790815at2"/>
<dbReference type="Proteomes" id="UP000318102">
    <property type="component" value="Unassembled WGS sequence"/>
</dbReference>
<dbReference type="SUPFAM" id="SSF51004">
    <property type="entry name" value="C-terminal (heme d1) domain of cytochrome cd1-nitrite reductase"/>
    <property type="match status" value="1"/>
</dbReference>
<accession>A0A559J3A1</accession>
<dbReference type="InterPro" id="IPR015943">
    <property type="entry name" value="WD40/YVTN_repeat-like_dom_sf"/>
</dbReference>
<evidence type="ECO:0000256" key="1">
    <source>
        <dbReference type="ARBA" id="ARBA00005564"/>
    </source>
</evidence>
<evidence type="ECO:0000313" key="2">
    <source>
        <dbReference type="EMBL" id="TVX94365.1"/>
    </source>
</evidence>
<dbReference type="PANTHER" id="PTHR30344:SF1">
    <property type="entry name" value="6-PHOSPHOGLUCONOLACTONASE"/>
    <property type="match status" value="1"/>
</dbReference>
<dbReference type="InterPro" id="IPR011048">
    <property type="entry name" value="Haem_d1_sf"/>
</dbReference>
<keyword evidence="3" id="KW-1185">Reference proteome</keyword>
<dbReference type="InterPro" id="IPR019405">
    <property type="entry name" value="Lactonase_7-beta_prop"/>
</dbReference>
<organism evidence="2 3">
    <name type="scientific">Paenibacillus agilis</name>
    <dbReference type="NCBI Taxonomy" id="3020863"/>
    <lineage>
        <taxon>Bacteria</taxon>
        <taxon>Bacillati</taxon>
        <taxon>Bacillota</taxon>
        <taxon>Bacilli</taxon>
        <taxon>Bacillales</taxon>
        <taxon>Paenibacillaceae</taxon>
        <taxon>Paenibacillus</taxon>
    </lineage>
</organism>
<gene>
    <name evidence="2" type="ORF">FPZ44_15675</name>
</gene>
<comment type="caution">
    <text evidence="2">The sequence shown here is derived from an EMBL/GenBank/DDBJ whole genome shotgun (WGS) entry which is preliminary data.</text>
</comment>
<dbReference type="Pfam" id="PF10282">
    <property type="entry name" value="Lactonase"/>
    <property type="match status" value="1"/>
</dbReference>
<dbReference type="Gene3D" id="2.130.10.10">
    <property type="entry name" value="YVTN repeat-like/Quinoprotein amine dehydrogenase"/>
    <property type="match status" value="1"/>
</dbReference>
<comment type="similarity">
    <text evidence="1">Belongs to the cycloisomerase 2 family.</text>
</comment>